<evidence type="ECO:0000313" key="9">
    <source>
        <dbReference type="EMBL" id="GEN62739.1"/>
    </source>
</evidence>
<dbReference type="InterPro" id="IPR004610">
    <property type="entry name" value="RecJ"/>
</dbReference>
<evidence type="ECO:0000259" key="7">
    <source>
        <dbReference type="Pfam" id="PF02272"/>
    </source>
</evidence>
<name>A0A511XIG7_9PROT</name>
<dbReference type="InterPro" id="IPR051673">
    <property type="entry name" value="SSDNA_exonuclease_RecJ"/>
</dbReference>
<comment type="similarity">
    <text evidence="1">Belongs to the RecJ family.</text>
</comment>
<keyword evidence="10" id="KW-1185">Reference proteome</keyword>
<gene>
    <name evidence="9" type="ORF">AOE01nite_09630</name>
</gene>
<dbReference type="Gene3D" id="3.90.1640.30">
    <property type="match status" value="1"/>
</dbReference>
<dbReference type="PANTHER" id="PTHR30255:SF2">
    <property type="entry name" value="SINGLE-STRANDED-DNA-SPECIFIC EXONUCLEASE RECJ"/>
    <property type="match status" value="1"/>
</dbReference>
<protein>
    <recommendedName>
        <fullName evidence="2">Single-stranded-DNA-specific exonuclease RecJ</fullName>
    </recommendedName>
</protein>
<feature type="domain" description="RecJ OB" evidence="8">
    <location>
        <begin position="494"/>
        <end position="605"/>
    </location>
</feature>
<dbReference type="Gene3D" id="3.10.310.30">
    <property type="match status" value="1"/>
</dbReference>
<dbReference type="Proteomes" id="UP000321746">
    <property type="component" value="Unassembled WGS sequence"/>
</dbReference>
<dbReference type="Pfam" id="PF17768">
    <property type="entry name" value="RecJ_OB"/>
    <property type="match status" value="1"/>
</dbReference>
<accession>A0A511XIG7</accession>
<evidence type="ECO:0000256" key="3">
    <source>
        <dbReference type="ARBA" id="ARBA00022722"/>
    </source>
</evidence>
<keyword evidence="3" id="KW-0540">Nuclease</keyword>
<evidence type="ECO:0000256" key="1">
    <source>
        <dbReference type="ARBA" id="ARBA00005915"/>
    </source>
</evidence>
<feature type="domain" description="DDH" evidence="6">
    <location>
        <begin position="111"/>
        <end position="232"/>
    </location>
</feature>
<dbReference type="NCBIfam" id="TIGR00644">
    <property type="entry name" value="recJ"/>
    <property type="match status" value="1"/>
</dbReference>
<dbReference type="OrthoDB" id="9809852at2"/>
<dbReference type="InterPro" id="IPR001667">
    <property type="entry name" value="DDH_dom"/>
</dbReference>
<dbReference type="InterPro" id="IPR038763">
    <property type="entry name" value="DHH_sf"/>
</dbReference>
<dbReference type="Pfam" id="PF01368">
    <property type="entry name" value="DHH"/>
    <property type="match status" value="1"/>
</dbReference>
<feature type="domain" description="DHHA1" evidence="7">
    <location>
        <begin position="385"/>
        <end position="481"/>
    </location>
</feature>
<evidence type="ECO:0000259" key="6">
    <source>
        <dbReference type="Pfam" id="PF01368"/>
    </source>
</evidence>
<evidence type="ECO:0000256" key="2">
    <source>
        <dbReference type="ARBA" id="ARBA00019841"/>
    </source>
</evidence>
<dbReference type="InterPro" id="IPR041122">
    <property type="entry name" value="RecJ_OB"/>
</dbReference>
<evidence type="ECO:0000256" key="4">
    <source>
        <dbReference type="ARBA" id="ARBA00022801"/>
    </source>
</evidence>
<dbReference type="EMBL" id="BJYG01000008">
    <property type="protein sequence ID" value="GEN62739.1"/>
    <property type="molecule type" value="Genomic_DNA"/>
</dbReference>
<dbReference type="InterPro" id="IPR003156">
    <property type="entry name" value="DHHA1_dom"/>
</dbReference>
<evidence type="ECO:0000259" key="8">
    <source>
        <dbReference type="Pfam" id="PF17768"/>
    </source>
</evidence>
<proteinExistence type="inferred from homology"/>
<keyword evidence="5 9" id="KW-0269">Exonuclease</keyword>
<dbReference type="Pfam" id="PF02272">
    <property type="entry name" value="DHHA1"/>
    <property type="match status" value="1"/>
</dbReference>
<dbReference type="GO" id="GO:0008409">
    <property type="term" value="F:5'-3' exonuclease activity"/>
    <property type="evidence" value="ECO:0007669"/>
    <property type="project" value="InterPro"/>
</dbReference>
<dbReference type="AlphaFoldDB" id="A0A511XIG7"/>
<dbReference type="SUPFAM" id="SSF64182">
    <property type="entry name" value="DHH phosphoesterases"/>
    <property type="match status" value="1"/>
</dbReference>
<dbReference type="GO" id="GO:0006310">
    <property type="term" value="P:DNA recombination"/>
    <property type="evidence" value="ECO:0007669"/>
    <property type="project" value="InterPro"/>
</dbReference>
<sequence length="620" mass="66666">MTTGVIDTDNEDGALSPAAFGVESSLSGGRWQWRPRADSPVTARLGSAIAQRYDLPEIVGRVMVLRGIQPENAETFLDPTLRALMPDPFCLKDMDIAAKRLAEAIRNQETVAVFGDYDVDGACSTALLATLMRDQGCPVLTYIPDRMTEGYGPNAPALLSLADQGATLVVCLDCGTAAGDILDCLKGRADVVVIDHHKSEGQIPDIVATVNPNRSDCGSQLNTLCAAALTFFAAVATVRELRRTGWFSEQRPAPDLLRQLDIVALATVCDVMPLTGLNRAFVRQGIRAMAGQARLGLRHLSEVAGLKSAPSAFTCGYTLGPRINAGGRIAESDLGVRLLTTQDAEEAQILSQRLDAINRRRQEVEADILEPAIEQAQLQNDQGNAVLVLADAKWHAGVVGIVASRIKERFNRPVLVCAEQDDGQLKGSGRSVPGLDLGAAVIAAREHGLLTNGGGHMMAAGFSLSKLNLPAFHAFLNQRLANALCRPDRTIYEIDAPLSPRGISVETAKAMDVLAPFGQGNEEPLISVSDVQVLRLDRIGSDGTTIRLILAGDGNRSIKALMFRVTDDSLLAVFEDRTRPFLTVIGHLRHEVWQGREGVTFFIRDVAVCRQSGRTTAEAI</sequence>
<evidence type="ECO:0000313" key="10">
    <source>
        <dbReference type="Proteomes" id="UP000321746"/>
    </source>
</evidence>
<dbReference type="GO" id="GO:0003676">
    <property type="term" value="F:nucleic acid binding"/>
    <property type="evidence" value="ECO:0007669"/>
    <property type="project" value="InterPro"/>
</dbReference>
<organism evidence="9 10">
    <name type="scientific">Acetobacter oeni</name>
    <dbReference type="NCBI Taxonomy" id="304077"/>
    <lineage>
        <taxon>Bacteria</taxon>
        <taxon>Pseudomonadati</taxon>
        <taxon>Pseudomonadota</taxon>
        <taxon>Alphaproteobacteria</taxon>
        <taxon>Acetobacterales</taxon>
        <taxon>Acetobacteraceae</taxon>
        <taxon>Acetobacter</taxon>
    </lineage>
</organism>
<evidence type="ECO:0000256" key="5">
    <source>
        <dbReference type="ARBA" id="ARBA00022839"/>
    </source>
</evidence>
<dbReference type="GO" id="GO:0006281">
    <property type="term" value="P:DNA repair"/>
    <property type="evidence" value="ECO:0007669"/>
    <property type="project" value="InterPro"/>
</dbReference>
<keyword evidence="4" id="KW-0378">Hydrolase</keyword>
<reference evidence="9 10" key="1">
    <citation type="submission" date="2019-07" db="EMBL/GenBank/DDBJ databases">
        <title>Whole genome shotgun sequence of Acetobacter oeni NBRC 105207.</title>
        <authorList>
            <person name="Hosoyama A."/>
            <person name="Uohara A."/>
            <person name="Ohji S."/>
            <person name="Ichikawa N."/>
        </authorList>
    </citation>
    <scope>NUCLEOTIDE SEQUENCE [LARGE SCALE GENOMIC DNA]</scope>
    <source>
        <strain evidence="9 10">NBRC 105207</strain>
    </source>
</reference>
<comment type="caution">
    <text evidence="9">The sequence shown here is derived from an EMBL/GenBank/DDBJ whole genome shotgun (WGS) entry which is preliminary data.</text>
</comment>
<dbReference type="RefSeq" id="WP_146886621.1">
    <property type="nucleotide sequence ID" value="NZ_BJYG01000008.1"/>
</dbReference>
<dbReference type="PANTHER" id="PTHR30255">
    <property type="entry name" value="SINGLE-STRANDED-DNA-SPECIFIC EXONUCLEASE RECJ"/>
    <property type="match status" value="1"/>
</dbReference>